<dbReference type="Proteomes" id="UP000276776">
    <property type="component" value="Unassembled WGS sequence"/>
</dbReference>
<dbReference type="WBParaSite" id="TCLT_0001069401-mRNA-1">
    <property type="protein sequence ID" value="TCLT_0001069401-mRNA-1"/>
    <property type="gene ID" value="TCLT_0001069401"/>
</dbReference>
<protein>
    <submittedName>
        <fullName evidence="3">SRCR domain-containing protein</fullName>
    </submittedName>
</protein>
<organism evidence="3">
    <name type="scientific">Thelazia callipaeda</name>
    <name type="common">Oriental eyeworm</name>
    <name type="synonym">Parasitic nematode</name>
    <dbReference type="NCBI Taxonomy" id="103827"/>
    <lineage>
        <taxon>Eukaryota</taxon>
        <taxon>Metazoa</taxon>
        <taxon>Ecdysozoa</taxon>
        <taxon>Nematoda</taxon>
        <taxon>Chromadorea</taxon>
        <taxon>Rhabditida</taxon>
        <taxon>Spirurina</taxon>
        <taxon>Spiruromorpha</taxon>
        <taxon>Thelazioidea</taxon>
        <taxon>Thelaziidae</taxon>
        <taxon>Thelazia</taxon>
    </lineage>
</organism>
<name>A0A0N5DBX5_THECL</name>
<reference evidence="3" key="1">
    <citation type="submission" date="2017-02" db="UniProtKB">
        <authorList>
            <consortium name="WormBaseParasite"/>
        </authorList>
    </citation>
    <scope>IDENTIFICATION</scope>
</reference>
<gene>
    <name evidence="1" type="ORF">TCLT_LOCUS10676</name>
</gene>
<dbReference type="EMBL" id="UYYF01005259">
    <property type="protein sequence ID" value="VDN08385.1"/>
    <property type="molecule type" value="Genomic_DNA"/>
</dbReference>
<evidence type="ECO:0000313" key="3">
    <source>
        <dbReference type="WBParaSite" id="TCLT_0001069401-mRNA-1"/>
    </source>
</evidence>
<dbReference type="AlphaFoldDB" id="A0A0N5DBX5"/>
<evidence type="ECO:0000313" key="1">
    <source>
        <dbReference type="EMBL" id="VDN08385.1"/>
    </source>
</evidence>
<evidence type="ECO:0000313" key="2">
    <source>
        <dbReference type="Proteomes" id="UP000276776"/>
    </source>
</evidence>
<reference evidence="1 2" key="2">
    <citation type="submission" date="2018-11" db="EMBL/GenBank/DDBJ databases">
        <authorList>
            <consortium name="Pathogen Informatics"/>
        </authorList>
    </citation>
    <scope>NUCLEOTIDE SEQUENCE [LARGE SCALE GENOMIC DNA]</scope>
</reference>
<accession>A0A0N5DBX5</accession>
<sequence>MSCGGKFVVEKTENETYLANDCNWDKDRDLVLSVNCIDERCSGIYTCQEGVGKPFFTSFQINVSTIHQARRTRDNDGNKLLLKNKKCSSMKQNDQKLDQHWTRSNGEMICSKRSLIEICESANEEERQENGIRESQNVNLQLFQYFDTIILKCCPDLSNNIKKSQDVQLAISTTNP</sequence>
<keyword evidence="2" id="KW-1185">Reference proteome</keyword>
<proteinExistence type="predicted"/>